<organism evidence="12 13">
    <name type="scientific">Microdochium trichocladiopsis</name>
    <dbReference type="NCBI Taxonomy" id="1682393"/>
    <lineage>
        <taxon>Eukaryota</taxon>
        <taxon>Fungi</taxon>
        <taxon>Dikarya</taxon>
        <taxon>Ascomycota</taxon>
        <taxon>Pezizomycotina</taxon>
        <taxon>Sordariomycetes</taxon>
        <taxon>Xylariomycetidae</taxon>
        <taxon>Xylariales</taxon>
        <taxon>Microdochiaceae</taxon>
        <taxon>Microdochium</taxon>
    </lineage>
</organism>
<dbReference type="Gene3D" id="6.10.140.1520">
    <property type="match status" value="1"/>
</dbReference>
<dbReference type="Proteomes" id="UP000756346">
    <property type="component" value="Unassembled WGS sequence"/>
</dbReference>
<comment type="similarity">
    <text evidence="2 10">Belongs to the Mediator complex subunit 7 family.</text>
</comment>
<sequence length="254" mass="29053">MDDEDQAAVSRSTWPPPPFFWKDFTPAAIERIDQLRHERAEADNITDPKAIQSIHLEGLPRDLRNLQPPPEPADGRWRVFGANYQLADELPSLDGTEIRRLVPNQEERDQDGKHFDRALTMKRLAKSLLLNFLELTGILSINPAEANDKILDIRDLFYNFHHLINEYRPHQARESLISMMQATLDRTRAETNAIRDAKEKVERVLEGLGSLKVEDETSQPDSSSAMNGQSKTDEKAAWLADSDEMWRGVLEETL</sequence>
<accession>A0A9P8Y5K3</accession>
<dbReference type="GeneID" id="70177988"/>
<name>A0A9P8Y5K3_9PEZI</name>
<dbReference type="OrthoDB" id="10253553at2759"/>
<evidence type="ECO:0000256" key="11">
    <source>
        <dbReference type="SAM" id="MobiDB-lite"/>
    </source>
</evidence>
<dbReference type="PANTHER" id="PTHR21428:SF11">
    <property type="entry name" value="MEDIATOR OF RNA POLYMERASE II TRANSCRIPTION SUBUNIT 7"/>
    <property type="match status" value="1"/>
</dbReference>
<keyword evidence="13" id="KW-1185">Reference proteome</keyword>
<dbReference type="AlphaFoldDB" id="A0A9P8Y5K3"/>
<evidence type="ECO:0000256" key="7">
    <source>
        <dbReference type="ARBA" id="ARBA00023163"/>
    </source>
</evidence>
<comment type="subunit">
    <text evidence="3 10">Component of the Mediator complex.</text>
</comment>
<evidence type="ECO:0000256" key="2">
    <source>
        <dbReference type="ARBA" id="ARBA00009994"/>
    </source>
</evidence>
<dbReference type="GO" id="GO:0070847">
    <property type="term" value="C:core mediator complex"/>
    <property type="evidence" value="ECO:0007669"/>
    <property type="project" value="TreeGrafter"/>
</dbReference>
<keyword evidence="8 10" id="KW-0539">Nucleus</keyword>
<evidence type="ECO:0000256" key="1">
    <source>
        <dbReference type="ARBA" id="ARBA00004123"/>
    </source>
</evidence>
<protein>
    <recommendedName>
        <fullName evidence="4 10">Mediator of RNA polymerase II transcription subunit 7</fullName>
    </recommendedName>
</protein>
<evidence type="ECO:0000256" key="4">
    <source>
        <dbReference type="ARBA" id="ARBA00020631"/>
    </source>
</evidence>
<feature type="region of interest" description="Disordered" evidence="11">
    <location>
        <begin position="213"/>
        <end position="237"/>
    </location>
</feature>
<evidence type="ECO:0000256" key="3">
    <source>
        <dbReference type="ARBA" id="ARBA00011837"/>
    </source>
</evidence>
<keyword evidence="6 10" id="KW-0010">Activator</keyword>
<dbReference type="Gene3D" id="6.10.140.200">
    <property type="match status" value="1"/>
</dbReference>
<dbReference type="GO" id="GO:0016592">
    <property type="term" value="C:mediator complex"/>
    <property type="evidence" value="ECO:0007669"/>
    <property type="project" value="InterPro"/>
</dbReference>
<comment type="function">
    <text evidence="9">Component of the Mediator complex, a coactivator involved in the regulated transcription of nearly all RNA polymerase II-dependent genes. Mediator functions as a bridge to convey information from gene-specific regulatory proteins to the basal RNA polymerase II transcription machinery. Mediator is recruited to promoters by direct interactions with regulatory proteins and serves as a scaffold for the assembly of a functional preinitiation complex with RNA polymerase II and the general transcription factors.</text>
</comment>
<dbReference type="EMBL" id="JAGTJQ010000007">
    <property type="protein sequence ID" value="KAH7027996.1"/>
    <property type="molecule type" value="Genomic_DNA"/>
</dbReference>
<dbReference type="RefSeq" id="XP_046010795.1">
    <property type="nucleotide sequence ID" value="XM_046148442.1"/>
</dbReference>
<gene>
    <name evidence="12" type="ORF">B0I36DRAFT_146103</name>
</gene>
<comment type="caution">
    <text evidence="12">The sequence shown here is derived from an EMBL/GenBank/DDBJ whole genome shotgun (WGS) entry which is preliminary data.</text>
</comment>
<dbReference type="Pfam" id="PF05983">
    <property type="entry name" value="Med7"/>
    <property type="match status" value="1"/>
</dbReference>
<dbReference type="InterPro" id="IPR044888">
    <property type="entry name" value="Mediatior_Med7_sf"/>
</dbReference>
<dbReference type="SUPFAM" id="SSF140718">
    <property type="entry name" value="Mediator hinge subcomplex-like"/>
    <property type="match status" value="1"/>
</dbReference>
<reference evidence="12" key="1">
    <citation type="journal article" date="2021" name="Nat. Commun.">
        <title>Genetic determinants of endophytism in the Arabidopsis root mycobiome.</title>
        <authorList>
            <person name="Mesny F."/>
            <person name="Miyauchi S."/>
            <person name="Thiergart T."/>
            <person name="Pickel B."/>
            <person name="Atanasova L."/>
            <person name="Karlsson M."/>
            <person name="Huettel B."/>
            <person name="Barry K.W."/>
            <person name="Haridas S."/>
            <person name="Chen C."/>
            <person name="Bauer D."/>
            <person name="Andreopoulos W."/>
            <person name="Pangilinan J."/>
            <person name="LaButti K."/>
            <person name="Riley R."/>
            <person name="Lipzen A."/>
            <person name="Clum A."/>
            <person name="Drula E."/>
            <person name="Henrissat B."/>
            <person name="Kohler A."/>
            <person name="Grigoriev I.V."/>
            <person name="Martin F.M."/>
            <person name="Hacquard S."/>
        </authorList>
    </citation>
    <scope>NUCLEOTIDE SEQUENCE</scope>
    <source>
        <strain evidence="12">MPI-CAGE-CH-0230</strain>
    </source>
</reference>
<evidence type="ECO:0000256" key="9">
    <source>
        <dbReference type="ARBA" id="ARBA00025687"/>
    </source>
</evidence>
<keyword evidence="5 10" id="KW-0805">Transcription regulation</keyword>
<evidence type="ECO:0000256" key="10">
    <source>
        <dbReference type="RuleBase" id="RU364060"/>
    </source>
</evidence>
<evidence type="ECO:0000256" key="8">
    <source>
        <dbReference type="ARBA" id="ARBA00023242"/>
    </source>
</evidence>
<dbReference type="GO" id="GO:0003712">
    <property type="term" value="F:transcription coregulator activity"/>
    <property type="evidence" value="ECO:0007669"/>
    <property type="project" value="InterPro"/>
</dbReference>
<evidence type="ECO:0000313" key="13">
    <source>
        <dbReference type="Proteomes" id="UP000756346"/>
    </source>
</evidence>
<dbReference type="InterPro" id="IPR037212">
    <property type="entry name" value="Med7/Med21-like"/>
</dbReference>
<proteinExistence type="inferred from homology"/>
<keyword evidence="7 10" id="KW-0804">Transcription</keyword>
<evidence type="ECO:0000256" key="6">
    <source>
        <dbReference type="ARBA" id="ARBA00023159"/>
    </source>
</evidence>
<dbReference type="InterPro" id="IPR009244">
    <property type="entry name" value="Mediatior_Med7"/>
</dbReference>
<evidence type="ECO:0000313" key="12">
    <source>
        <dbReference type="EMBL" id="KAH7027996.1"/>
    </source>
</evidence>
<feature type="compositionally biased region" description="Polar residues" evidence="11">
    <location>
        <begin position="219"/>
        <end position="230"/>
    </location>
</feature>
<dbReference type="PANTHER" id="PTHR21428">
    <property type="entry name" value="MEDIATOR OF RNA POLYMERASE II TRANSCRIPTION SUBUNIT 7"/>
    <property type="match status" value="1"/>
</dbReference>
<evidence type="ECO:0000256" key="5">
    <source>
        <dbReference type="ARBA" id="ARBA00023015"/>
    </source>
</evidence>
<dbReference type="GO" id="GO:0006357">
    <property type="term" value="P:regulation of transcription by RNA polymerase II"/>
    <property type="evidence" value="ECO:0007669"/>
    <property type="project" value="InterPro"/>
</dbReference>
<comment type="subcellular location">
    <subcellularLocation>
        <location evidence="1 10">Nucleus</location>
    </subcellularLocation>
</comment>